<accession>A0AAV4MSI2</accession>
<keyword evidence="2" id="KW-1185">Reference proteome</keyword>
<dbReference type="Proteomes" id="UP001054945">
    <property type="component" value="Unassembled WGS sequence"/>
</dbReference>
<proteinExistence type="predicted"/>
<sequence>MEAINAGNKWYADAICKSFRCRNATAVKYFATKATTSTIFIAQFCTSLPSRKSISIPIASISLHQQPSDDKLILQEQILPHVQQSATVKYRPPTLQGMDEFNGKARDLLFPGHLLWRAVRRAH</sequence>
<gene>
    <name evidence="1" type="ORF">CEXT_222121</name>
</gene>
<protein>
    <submittedName>
        <fullName evidence="1">Uncharacterized protein</fullName>
    </submittedName>
</protein>
<organism evidence="1 2">
    <name type="scientific">Caerostris extrusa</name>
    <name type="common">Bark spider</name>
    <name type="synonym">Caerostris bankana</name>
    <dbReference type="NCBI Taxonomy" id="172846"/>
    <lineage>
        <taxon>Eukaryota</taxon>
        <taxon>Metazoa</taxon>
        <taxon>Ecdysozoa</taxon>
        <taxon>Arthropoda</taxon>
        <taxon>Chelicerata</taxon>
        <taxon>Arachnida</taxon>
        <taxon>Araneae</taxon>
        <taxon>Araneomorphae</taxon>
        <taxon>Entelegynae</taxon>
        <taxon>Araneoidea</taxon>
        <taxon>Araneidae</taxon>
        <taxon>Caerostris</taxon>
    </lineage>
</organism>
<dbReference type="EMBL" id="BPLR01002587">
    <property type="protein sequence ID" value="GIX75442.1"/>
    <property type="molecule type" value="Genomic_DNA"/>
</dbReference>
<comment type="caution">
    <text evidence="1">The sequence shown here is derived from an EMBL/GenBank/DDBJ whole genome shotgun (WGS) entry which is preliminary data.</text>
</comment>
<evidence type="ECO:0000313" key="2">
    <source>
        <dbReference type="Proteomes" id="UP001054945"/>
    </source>
</evidence>
<name>A0AAV4MSI2_CAEEX</name>
<reference evidence="1 2" key="1">
    <citation type="submission" date="2021-06" db="EMBL/GenBank/DDBJ databases">
        <title>Caerostris extrusa draft genome.</title>
        <authorList>
            <person name="Kono N."/>
            <person name="Arakawa K."/>
        </authorList>
    </citation>
    <scope>NUCLEOTIDE SEQUENCE [LARGE SCALE GENOMIC DNA]</scope>
</reference>
<evidence type="ECO:0000313" key="1">
    <source>
        <dbReference type="EMBL" id="GIX75442.1"/>
    </source>
</evidence>
<dbReference type="AlphaFoldDB" id="A0AAV4MSI2"/>